<evidence type="ECO:0000256" key="3">
    <source>
        <dbReference type="ARBA" id="ARBA00023002"/>
    </source>
</evidence>
<dbReference type="PANTHER" id="PTHR11592">
    <property type="entry name" value="GLUTATHIONE PEROXIDASE"/>
    <property type="match status" value="1"/>
</dbReference>
<dbReference type="CDD" id="cd00340">
    <property type="entry name" value="GSH_Peroxidase"/>
    <property type="match status" value="1"/>
</dbReference>
<evidence type="ECO:0000256" key="2">
    <source>
        <dbReference type="ARBA" id="ARBA00022559"/>
    </source>
</evidence>
<evidence type="ECO:0008006" key="5">
    <source>
        <dbReference type="Google" id="ProtNLM"/>
    </source>
</evidence>
<dbReference type="AlphaFoldDB" id="A0A383D0E4"/>
<protein>
    <recommendedName>
        <fullName evidence="5">Glutathione peroxidase</fullName>
    </recommendedName>
</protein>
<dbReference type="Gene3D" id="3.40.30.10">
    <property type="entry name" value="Glutaredoxin"/>
    <property type="match status" value="1"/>
</dbReference>
<evidence type="ECO:0000256" key="1">
    <source>
        <dbReference type="ARBA" id="ARBA00006926"/>
    </source>
</evidence>
<dbReference type="GO" id="GO:0034599">
    <property type="term" value="P:cellular response to oxidative stress"/>
    <property type="evidence" value="ECO:0007669"/>
    <property type="project" value="TreeGrafter"/>
</dbReference>
<sequence length="162" mass="18790">MFFYWNTGYTKNMTIYDFSFEDIDGNSVDLSKFEGKPIFMVNTASRCGFTPQYENLQNLFMNYKDTDLTILAITSNSFNQEYSSTEDIKKICLVNYDVGFVTSSPLSVKGGDAHEIFSWLSKEYGKTPKWNFYKYLFNRKGMLNSSWSSMTKPDSKKITNKI</sequence>
<gene>
    <name evidence="4" type="ORF">METZ01_LOCUS490881</name>
</gene>
<accession>A0A383D0E4</accession>
<dbReference type="InterPro" id="IPR036249">
    <property type="entry name" value="Thioredoxin-like_sf"/>
</dbReference>
<dbReference type="GO" id="GO:0004601">
    <property type="term" value="F:peroxidase activity"/>
    <property type="evidence" value="ECO:0007669"/>
    <property type="project" value="UniProtKB-KW"/>
</dbReference>
<evidence type="ECO:0000313" key="4">
    <source>
        <dbReference type="EMBL" id="SVE38027.1"/>
    </source>
</evidence>
<comment type="similarity">
    <text evidence="1">Belongs to the glutathione peroxidase family.</text>
</comment>
<dbReference type="InterPro" id="IPR000889">
    <property type="entry name" value="Glutathione_peroxidase"/>
</dbReference>
<dbReference type="Pfam" id="PF00255">
    <property type="entry name" value="GSHPx"/>
    <property type="match status" value="1"/>
</dbReference>
<keyword evidence="3" id="KW-0560">Oxidoreductase</keyword>
<dbReference type="EMBL" id="UINC01213312">
    <property type="protein sequence ID" value="SVE38027.1"/>
    <property type="molecule type" value="Genomic_DNA"/>
</dbReference>
<proteinExistence type="inferred from homology"/>
<dbReference type="PANTHER" id="PTHR11592:SF44">
    <property type="entry name" value="GLUTATHIONE PEROXIDASE"/>
    <property type="match status" value="1"/>
</dbReference>
<dbReference type="PROSITE" id="PS51355">
    <property type="entry name" value="GLUTATHIONE_PEROXID_3"/>
    <property type="match status" value="1"/>
</dbReference>
<feature type="non-terminal residue" evidence="4">
    <location>
        <position position="162"/>
    </location>
</feature>
<name>A0A383D0E4_9ZZZZ</name>
<dbReference type="PRINTS" id="PR01011">
    <property type="entry name" value="GLUTPROXDASE"/>
</dbReference>
<organism evidence="4">
    <name type="scientific">marine metagenome</name>
    <dbReference type="NCBI Taxonomy" id="408172"/>
    <lineage>
        <taxon>unclassified sequences</taxon>
        <taxon>metagenomes</taxon>
        <taxon>ecological metagenomes</taxon>
    </lineage>
</organism>
<dbReference type="PROSITE" id="PS00460">
    <property type="entry name" value="GLUTATHIONE_PEROXID_1"/>
    <property type="match status" value="1"/>
</dbReference>
<feature type="non-terminal residue" evidence="4">
    <location>
        <position position="1"/>
    </location>
</feature>
<keyword evidence="2" id="KW-0575">Peroxidase</keyword>
<dbReference type="SUPFAM" id="SSF52833">
    <property type="entry name" value="Thioredoxin-like"/>
    <property type="match status" value="1"/>
</dbReference>
<dbReference type="PIRSF" id="PIRSF000303">
    <property type="entry name" value="Glutathion_perox"/>
    <property type="match status" value="1"/>
</dbReference>
<dbReference type="InterPro" id="IPR029759">
    <property type="entry name" value="GPX_AS"/>
</dbReference>
<reference evidence="4" key="1">
    <citation type="submission" date="2018-05" db="EMBL/GenBank/DDBJ databases">
        <authorList>
            <person name="Lanie J.A."/>
            <person name="Ng W.-L."/>
            <person name="Kazmierczak K.M."/>
            <person name="Andrzejewski T.M."/>
            <person name="Davidsen T.M."/>
            <person name="Wayne K.J."/>
            <person name="Tettelin H."/>
            <person name="Glass J.I."/>
            <person name="Rusch D."/>
            <person name="Podicherti R."/>
            <person name="Tsui H.-C.T."/>
            <person name="Winkler M.E."/>
        </authorList>
    </citation>
    <scope>NUCLEOTIDE SEQUENCE</scope>
</reference>